<feature type="signal peptide" evidence="3">
    <location>
        <begin position="1"/>
        <end position="18"/>
    </location>
</feature>
<name>A0A418NV68_9SPHN</name>
<keyword evidence="1" id="KW-0802">TPR repeat</keyword>
<dbReference type="RefSeq" id="WP_119585650.1">
    <property type="nucleotide sequence ID" value="NZ_CAWODQ010000012.1"/>
</dbReference>
<feature type="repeat" description="TPR" evidence="1">
    <location>
        <begin position="61"/>
        <end position="94"/>
    </location>
</feature>
<dbReference type="AlphaFoldDB" id="A0A418NV68"/>
<protein>
    <submittedName>
        <fullName evidence="4">Tetratricopeptide repeat protein</fullName>
    </submittedName>
</protein>
<evidence type="ECO:0000313" key="5">
    <source>
        <dbReference type="Proteomes" id="UP000286576"/>
    </source>
</evidence>
<dbReference type="SUPFAM" id="SSF48452">
    <property type="entry name" value="TPR-like"/>
    <property type="match status" value="1"/>
</dbReference>
<proteinExistence type="predicted"/>
<dbReference type="OrthoDB" id="7398646at2"/>
<dbReference type="GO" id="GO:0042834">
    <property type="term" value="F:peptidoglycan binding"/>
    <property type="evidence" value="ECO:0007669"/>
    <property type="project" value="InterPro"/>
</dbReference>
<comment type="caution">
    <text evidence="4">The sequence shown here is derived from an EMBL/GenBank/DDBJ whole genome shotgun (WGS) entry which is preliminary data.</text>
</comment>
<dbReference type="InterPro" id="IPR011990">
    <property type="entry name" value="TPR-like_helical_dom_sf"/>
</dbReference>
<gene>
    <name evidence="4" type="ORF">D2V07_05820</name>
</gene>
<evidence type="ECO:0000256" key="1">
    <source>
        <dbReference type="PROSITE-ProRule" id="PRU00339"/>
    </source>
</evidence>
<dbReference type="PROSITE" id="PS50005">
    <property type="entry name" value="TPR"/>
    <property type="match status" value="1"/>
</dbReference>
<keyword evidence="3" id="KW-0732">Signal</keyword>
<dbReference type="InterPro" id="IPR019734">
    <property type="entry name" value="TPR_rpt"/>
</dbReference>
<feature type="compositionally biased region" description="Low complexity" evidence="2">
    <location>
        <begin position="399"/>
        <end position="411"/>
    </location>
</feature>
<sequence>MIRVTLLSSVLLAGGAVAAGILAPVTGASADAQEVVQALPDPAEEALNDALRRLSRNPESVPALVAAGRASLDLDDVSAALGFFNRAQAVDPEDGRVLAGLGMVAVRRGEAVTALQLFRNAEAAGERMSPYAAERGLAYDLVGRNDRAQRDYRLALSQDESPEVLRRLALSYAIAGNADASEATLLPLLQRQDRAAYRTRAFALAIRGREQEAIAIAETMLPPRLSQRLAPYFRYMPQLTRAQQAAAANLGRFPAANEVGQDPVEVAAYARSGDAAVAPQPARRRRSGDRLEPQGEPLGPAPAQDTATTVGQAGSGAATMAEAQPAPVAQPAPSQDVATPTASGELPAIAPARAERQVAAAPPQASPEAAPVVVASLDTRAQPGEEPVARPSFSLVGNPAPAQPQATAPATEPAPAALDLAEAFADFTLEGRPVPAMAGAVDITTIDPPRERPAPAEPAPPAYPARHWVQVATGQDTAAFRFDWRRIVRNADGLLDDADAFTARWGQTNRLLTGPFDSARAAQEFVSTLAGAGVDSFRFSSEEGEQIQSLE</sequence>
<feature type="chain" id="PRO_5019576987" evidence="3">
    <location>
        <begin position="19"/>
        <end position="551"/>
    </location>
</feature>
<dbReference type="InterPro" id="IPR036680">
    <property type="entry name" value="SPOR-like_sf"/>
</dbReference>
<dbReference type="SUPFAM" id="SSF110997">
    <property type="entry name" value="Sporulation related repeat"/>
    <property type="match status" value="1"/>
</dbReference>
<feature type="region of interest" description="Disordered" evidence="2">
    <location>
        <begin position="271"/>
        <end position="342"/>
    </location>
</feature>
<dbReference type="Gene3D" id="1.25.40.10">
    <property type="entry name" value="Tetratricopeptide repeat domain"/>
    <property type="match status" value="1"/>
</dbReference>
<feature type="region of interest" description="Disordered" evidence="2">
    <location>
        <begin position="380"/>
        <end position="411"/>
    </location>
</feature>
<evidence type="ECO:0000256" key="3">
    <source>
        <dbReference type="SAM" id="SignalP"/>
    </source>
</evidence>
<dbReference type="EMBL" id="QXFL01000002">
    <property type="protein sequence ID" value="RIV87838.1"/>
    <property type="molecule type" value="Genomic_DNA"/>
</dbReference>
<evidence type="ECO:0000256" key="2">
    <source>
        <dbReference type="SAM" id="MobiDB-lite"/>
    </source>
</evidence>
<keyword evidence="5" id="KW-1185">Reference proteome</keyword>
<evidence type="ECO:0000313" key="4">
    <source>
        <dbReference type="EMBL" id="RIV87838.1"/>
    </source>
</evidence>
<feature type="compositionally biased region" description="Low complexity" evidence="2">
    <location>
        <begin position="321"/>
        <end position="338"/>
    </location>
</feature>
<organism evidence="4 5">
    <name type="scientific">Aurantiacibacter zhengii</name>
    <dbReference type="NCBI Taxonomy" id="2307003"/>
    <lineage>
        <taxon>Bacteria</taxon>
        <taxon>Pseudomonadati</taxon>
        <taxon>Pseudomonadota</taxon>
        <taxon>Alphaproteobacteria</taxon>
        <taxon>Sphingomonadales</taxon>
        <taxon>Erythrobacteraceae</taxon>
        <taxon>Aurantiacibacter</taxon>
    </lineage>
</organism>
<dbReference type="Proteomes" id="UP000286576">
    <property type="component" value="Unassembled WGS sequence"/>
</dbReference>
<reference evidence="4 5" key="1">
    <citation type="submission" date="2018-08" db="EMBL/GenBank/DDBJ databases">
        <title>Erythrobacter zhengii sp.nov., a bacterium isolated from deep-sea sediment.</title>
        <authorList>
            <person name="Fang C."/>
            <person name="Wu Y.-H."/>
            <person name="Sun C."/>
            <person name="Wang H."/>
            <person name="Cheng H."/>
            <person name="Meng F.-X."/>
            <person name="Wang C.-S."/>
            <person name="Xu X.-W."/>
        </authorList>
    </citation>
    <scope>NUCLEOTIDE SEQUENCE [LARGE SCALE GENOMIC DNA]</scope>
    <source>
        <strain evidence="4 5">V18</strain>
    </source>
</reference>
<accession>A0A418NV68</accession>